<accession>A0ABV7AI83</accession>
<evidence type="ECO:0000256" key="6">
    <source>
        <dbReference type="SAM" id="Phobius"/>
    </source>
</evidence>
<dbReference type="Gene3D" id="1.20.950.20">
    <property type="entry name" value="Transmembrane di-heme cytochromes, Chain C"/>
    <property type="match status" value="1"/>
</dbReference>
<dbReference type="InterPro" id="IPR011577">
    <property type="entry name" value="Cyt_b561_bac/Ni-Hgenase"/>
</dbReference>
<proteinExistence type="predicted"/>
<name>A0ABV7AI83_9RHOB</name>
<evidence type="ECO:0000256" key="1">
    <source>
        <dbReference type="ARBA" id="ARBA00004651"/>
    </source>
</evidence>
<dbReference type="RefSeq" id="WP_377833512.1">
    <property type="nucleotide sequence ID" value="NZ_JBHRSK010000007.1"/>
</dbReference>
<feature type="transmembrane region" description="Helical" evidence="6">
    <location>
        <begin position="57"/>
        <end position="79"/>
    </location>
</feature>
<dbReference type="InterPro" id="IPR016174">
    <property type="entry name" value="Di-haem_cyt_TM"/>
</dbReference>
<evidence type="ECO:0000259" key="7">
    <source>
        <dbReference type="Pfam" id="PF01292"/>
    </source>
</evidence>
<keyword evidence="2" id="KW-1003">Cell membrane</keyword>
<keyword evidence="4 6" id="KW-1133">Transmembrane helix</keyword>
<feature type="transmembrane region" description="Helical" evidence="6">
    <location>
        <begin position="33"/>
        <end position="51"/>
    </location>
</feature>
<evidence type="ECO:0000313" key="8">
    <source>
        <dbReference type="EMBL" id="MFC2968820.1"/>
    </source>
</evidence>
<protein>
    <submittedName>
        <fullName evidence="8">Cytochrome b/b6 domain-containing protein</fullName>
    </submittedName>
</protein>
<evidence type="ECO:0000313" key="9">
    <source>
        <dbReference type="Proteomes" id="UP001595443"/>
    </source>
</evidence>
<dbReference type="PANTHER" id="PTHR30485:SF2">
    <property type="entry name" value="BLL0597 PROTEIN"/>
    <property type="match status" value="1"/>
</dbReference>
<dbReference type="PANTHER" id="PTHR30485">
    <property type="entry name" value="NI/FE-HYDROGENASE 1 B-TYPE CYTOCHROME SUBUNIT"/>
    <property type="match status" value="1"/>
</dbReference>
<organism evidence="8 9">
    <name type="scientific">Acidimangrovimonas pyrenivorans</name>
    <dbReference type="NCBI Taxonomy" id="2030798"/>
    <lineage>
        <taxon>Bacteria</taxon>
        <taxon>Pseudomonadati</taxon>
        <taxon>Pseudomonadota</taxon>
        <taxon>Alphaproteobacteria</taxon>
        <taxon>Rhodobacterales</taxon>
        <taxon>Paracoccaceae</taxon>
        <taxon>Acidimangrovimonas</taxon>
    </lineage>
</organism>
<comment type="caution">
    <text evidence="8">The sequence shown here is derived from an EMBL/GenBank/DDBJ whole genome shotgun (WGS) entry which is preliminary data.</text>
</comment>
<evidence type="ECO:0000256" key="4">
    <source>
        <dbReference type="ARBA" id="ARBA00022989"/>
    </source>
</evidence>
<dbReference type="Pfam" id="PF01292">
    <property type="entry name" value="Ni_hydr_CYTB"/>
    <property type="match status" value="1"/>
</dbReference>
<evidence type="ECO:0000256" key="2">
    <source>
        <dbReference type="ARBA" id="ARBA00022475"/>
    </source>
</evidence>
<evidence type="ECO:0000256" key="3">
    <source>
        <dbReference type="ARBA" id="ARBA00022692"/>
    </source>
</evidence>
<dbReference type="InterPro" id="IPR051542">
    <property type="entry name" value="Hydrogenase_cytochrome"/>
</dbReference>
<comment type="subcellular location">
    <subcellularLocation>
        <location evidence="1">Cell membrane</location>
        <topology evidence="1">Multi-pass membrane protein</topology>
    </subcellularLocation>
</comment>
<dbReference type="SUPFAM" id="SSF81342">
    <property type="entry name" value="Transmembrane di-heme cytochromes"/>
    <property type="match status" value="1"/>
</dbReference>
<sequence length="201" mass="22234">MPKPARAEPRLTVVEAVPEARGRETLMRVWDPFVRIFHWSLVSCFVIAYLSRHDSAAIHHLAGYAAGGLVVLRVAWGVLGTRYARFSSFVRHPRTVFSYLRDIATGREARHIGHNPAGGAMVLALMAAMLATATSGWMMTTDRYWGVEWVGTLHAYCAHAVVILVLLHLGGVAVASLRHRENLVRAMVTGRKRAPEADDID</sequence>
<keyword evidence="3 6" id="KW-0812">Transmembrane</keyword>
<keyword evidence="9" id="KW-1185">Reference proteome</keyword>
<feature type="transmembrane region" description="Helical" evidence="6">
    <location>
        <begin position="158"/>
        <end position="177"/>
    </location>
</feature>
<keyword evidence="5 6" id="KW-0472">Membrane</keyword>
<dbReference type="Proteomes" id="UP001595443">
    <property type="component" value="Unassembled WGS sequence"/>
</dbReference>
<feature type="transmembrane region" description="Helical" evidence="6">
    <location>
        <begin position="117"/>
        <end position="138"/>
    </location>
</feature>
<feature type="domain" description="Cytochrome b561 bacterial/Ni-hydrogenase" evidence="7">
    <location>
        <begin position="29"/>
        <end position="190"/>
    </location>
</feature>
<reference evidence="9" key="1">
    <citation type="journal article" date="2019" name="Int. J. Syst. Evol. Microbiol.">
        <title>The Global Catalogue of Microorganisms (GCM) 10K type strain sequencing project: providing services to taxonomists for standard genome sequencing and annotation.</title>
        <authorList>
            <consortium name="The Broad Institute Genomics Platform"/>
            <consortium name="The Broad Institute Genome Sequencing Center for Infectious Disease"/>
            <person name="Wu L."/>
            <person name="Ma J."/>
        </authorList>
    </citation>
    <scope>NUCLEOTIDE SEQUENCE [LARGE SCALE GENOMIC DNA]</scope>
    <source>
        <strain evidence="9">KCTC 62192</strain>
    </source>
</reference>
<gene>
    <name evidence="8" type="ORF">ACFOES_12005</name>
</gene>
<dbReference type="EMBL" id="JBHRSK010000007">
    <property type="protein sequence ID" value="MFC2968820.1"/>
    <property type="molecule type" value="Genomic_DNA"/>
</dbReference>
<evidence type="ECO:0000256" key="5">
    <source>
        <dbReference type="ARBA" id="ARBA00023136"/>
    </source>
</evidence>